<sequence>MEAPPSSTLHYNGVEANENVLVDYGSVGGPFYPLETGKRDITFALRGFNGREVSLLGAHSIGTVHCSSFLNLLRSRCYNNHKSPSPSSSSPGDLVSPPSPQVPGVEMDYVGKGLCFSTLYYRSLLQGRGILCVDQQLTVGEEIEAWVRAYGSDASLFRQDFAKAKMKPSNRGVLIALVGQIPVYENVDALQCGFLKLFHGDDMSILKKHMAIGKEIAMNSWSHRVELLVGPSLRDEFVMLVEGCGRKNSEYMSMKNLLTMSRNKSCLVGFPVRTERVTIRTVELVAARSGCVVRNIRVYGCNVKGIRRNVQGHGRNV</sequence>
<dbReference type="AlphaFoldDB" id="A0A834L9M5"/>
<dbReference type="Gene3D" id="1.10.420.10">
    <property type="entry name" value="Peroxidase, domain 2"/>
    <property type="match status" value="1"/>
</dbReference>
<accession>A0A834L9M5</accession>
<dbReference type="GO" id="GO:0006979">
    <property type="term" value="P:response to oxidative stress"/>
    <property type="evidence" value="ECO:0007669"/>
    <property type="project" value="InterPro"/>
</dbReference>
<keyword evidence="12" id="KW-1185">Reference proteome</keyword>
<dbReference type="InterPro" id="IPR002016">
    <property type="entry name" value="Haem_peroxidase"/>
</dbReference>
<dbReference type="PANTHER" id="PTHR31517:SF84">
    <property type="entry name" value="PEROXIDASE"/>
    <property type="match status" value="1"/>
</dbReference>
<dbReference type="OrthoDB" id="2113341at2759"/>
<name>A0A834L9M5_RHOSS</name>
<keyword evidence="4" id="KW-0349">Heme</keyword>
<evidence type="ECO:0000313" key="12">
    <source>
        <dbReference type="Proteomes" id="UP000626092"/>
    </source>
</evidence>
<dbReference type="GO" id="GO:0046872">
    <property type="term" value="F:metal ion binding"/>
    <property type="evidence" value="ECO:0007669"/>
    <property type="project" value="UniProtKB-KW"/>
</dbReference>
<dbReference type="Proteomes" id="UP000626092">
    <property type="component" value="Unassembled WGS sequence"/>
</dbReference>
<dbReference type="InterPro" id="IPR010255">
    <property type="entry name" value="Haem_peroxidase_sf"/>
</dbReference>
<comment type="caution">
    <text evidence="11">The sequence shown here is derived from an EMBL/GenBank/DDBJ whole genome shotgun (WGS) entry which is preliminary data.</text>
</comment>
<dbReference type="GO" id="GO:0140825">
    <property type="term" value="F:lactoperoxidase activity"/>
    <property type="evidence" value="ECO:0007669"/>
    <property type="project" value="UniProtKB-EC"/>
</dbReference>
<feature type="binding site" evidence="8">
    <location>
        <position position="108"/>
    </location>
    <ligand>
        <name>Ca(2+)</name>
        <dbReference type="ChEBI" id="CHEBI:29108"/>
        <label>2</label>
    </ligand>
</feature>
<evidence type="ECO:0000256" key="8">
    <source>
        <dbReference type="PIRSR" id="PIRSR600823-3"/>
    </source>
</evidence>
<comment type="catalytic activity">
    <reaction evidence="1">
        <text>2 a phenolic donor + H2O2 = 2 a phenolic radical donor + 2 H2O</text>
        <dbReference type="Rhea" id="RHEA:56136"/>
        <dbReference type="ChEBI" id="CHEBI:15377"/>
        <dbReference type="ChEBI" id="CHEBI:16240"/>
        <dbReference type="ChEBI" id="CHEBI:139520"/>
        <dbReference type="ChEBI" id="CHEBI:139521"/>
        <dbReference type="EC" id="1.11.1.7"/>
    </reaction>
</comment>
<evidence type="ECO:0000259" key="10">
    <source>
        <dbReference type="PROSITE" id="PS50873"/>
    </source>
</evidence>
<comment type="similarity">
    <text evidence="9">Belongs to the peroxidase family.</text>
</comment>
<dbReference type="GO" id="GO:0020037">
    <property type="term" value="F:heme binding"/>
    <property type="evidence" value="ECO:0007669"/>
    <property type="project" value="InterPro"/>
</dbReference>
<keyword evidence="6" id="KW-0560">Oxidoreductase</keyword>
<dbReference type="PANTHER" id="PTHR31517">
    <property type="match status" value="1"/>
</dbReference>
<evidence type="ECO:0000256" key="1">
    <source>
        <dbReference type="ARBA" id="ARBA00000189"/>
    </source>
</evidence>
<feature type="domain" description="Plant heme peroxidase family profile" evidence="10">
    <location>
        <begin position="53"/>
        <end position="181"/>
    </location>
</feature>
<feature type="binding site" description="axial binding residue" evidence="8">
    <location>
        <position position="59"/>
    </location>
    <ligand>
        <name>heme b</name>
        <dbReference type="ChEBI" id="CHEBI:60344"/>
    </ligand>
    <ligandPart>
        <name>Fe</name>
        <dbReference type="ChEBI" id="CHEBI:18248"/>
    </ligandPart>
</feature>
<comment type="cofactor">
    <cofactor evidence="8">
        <name>heme b</name>
        <dbReference type="ChEBI" id="CHEBI:60344"/>
    </cofactor>
    <text evidence="8">Binds 1 heme b (iron(II)-protoporphyrin IX) group per subunit.</text>
</comment>
<organism evidence="11 12">
    <name type="scientific">Rhododendron simsii</name>
    <name type="common">Sims's rhododendron</name>
    <dbReference type="NCBI Taxonomy" id="118357"/>
    <lineage>
        <taxon>Eukaryota</taxon>
        <taxon>Viridiplantae</taxon>
        <taxon>Streptophyta</taxon>
        <taxon>Embryophyta</taxon>
        <taxon>Tracheophyta</taxon>
        <taxon>Spermatophyta</taxon>
        <taxon>Magnoliopsida</taxon>
        <taxon>eudicotyledons</taxon>
        <taxon>Gunneridae</taxon>
        <taxon>Pentapetalae</taxon>
        <taxon>asterids</taxon>
        <taxon>Ericales</taxon>
        <taxon>Ericaceae</taxon>
        <taxon>Ericoideae</taxon>
        <taxon>Rhodoreae</taxon>
        <taxon>Rhododendron</taxon>
    </lineage>
</organism>
<keyword evidence="5 8" id="KW-0479">Metal-binding</keyword>
<dbReference type="InterPro" id="IPR000823">
    <property type="entry name" value="Peroxidase_pln"/>
</dbReference>
<protein>
    <recommendedName>
        <fullName evidence="2">peroxidase</fullName>
        <ecNumber evidence="2">1.11.1.7</ecNumber>
    </recommendedName>
</protein>
<evidence type="ECO:0000256" key="9">
    <source>
        <dbReference type="RuleBase" id="RU004241"/>
    </source>
</evidence>
<dbReference type="Pfam" id="PF00141">
    <property type="entry name" value="peroxidase"/>
    <property type="match status" value="1"/>
</dbReference>
<evidence type="ECO:0000256" key="7">
    <source>
        <dbReference type="ARBA" id="ARBA00023004"/>
    </source>
</evidence>
<evidence type="ECO:0000256" key="5">
    <source>
        <dbReference type="ARBA" id="ARBA00022723"/>
    </source>
</evidence>
<keyword evidence="8" id="KW-0106">Calcium</keyword>
<evidence type="ECO:0000313" key="11">
    <source>
        <dbReference type="EMBL" id="KAF7124895.1"/>
    </source>
</evidence>
<evidence type="ECO:0000256" key="6">
    <source>
        <dbReference type="ARBA" id="ARBA00023002"/>
    </source>
</evidence>
<dbReference type="EC" id="1.11.1.7" evidence="2"/>
<evidence type="ECO:0000256" key="2">
    <source>
        <dbReference type="ARBA" id="ARBA00012313"/>
    </source>
</evidence>
<evidence type="ECO:0000256" key="4">
    <source>
        <dbReference type="ARBA" id="ARBA00022617"/>
    </source>
</evidence>
<reference evidence="11" key="1">
    <citation type="submission" date="2019-11" db="EMBL/GenBank/DDBJ databases">
        <authorList>
            <person name="Liu Y."/>
            <person name="Hou J."/>
            <person name="Li T.-Q."/>
            <person name="Guan C.-H."/>
            <person name="Wu X."/>
            <person name="Wu H.-Z."/>
            <person name="Ling F."/>
            <person name="Zhang R."/>
            <person name="Shi X.-G."/>
            <person name="Ren J.-P."/>
            <person name="Chen E.-F."/>
            <person name="Sun J.-M."/>
        </authorList>
    </citation>
    <scope>NUCLEOTIDE SEQUENCE</scope>
    <source>
        <strain evidence="11">Adult_tree_wgs_1</strain>
        <tissue evidence="11">Leaves</tissue>
    </source>
</reference>
<evidence type="ECO:0000256" key="3">
    <source>
        <dbReference type="ARBA" id="ARBA00022559"/>
    </source>
</evidence>
<gene>
    <name evidence="11" type="ORF">RHSIM_Rhsim12G0198900</name>
</gene>
<keyword evidence="7 8" id="KW-0408">Iron</keyword>
<dbReference type="EMBL" id="WJXA01000012">
    <property type="protein sequence ID" value="KAF7124895.1"/>
    <property type="molecule type" value="Genomic_DNA"/>
</dbReference>
<dbReference type="PROSITE" id="PS50873">
    <property type="entry name" value="PEROXIDASE_4"/>
    <property type="match status" value="1"/>
</dbReference>
<comment type="cofactor">
    <cofactor evidence="8">
        <name>Ca(2+)</name>
        <dbReference type="ChEBI" id="CHEBI:29108"/>
    </cofactor>
    <text evidence="8">Binds 2 calcium ions per subunit.</text>
</comment>
<proteinExistence type="inferred from homology"/>
<keyword evidence="3" id="KW-0575">Peroxidase</keyword>
<dbReference type="SUPFAM" id="SSF48113">
    <property type="entry name" value="Heme-dependent peroxidases"/>
    <property type="match status" value="1"/>
</dbReference>